<evidence type="ECO:0008006" key="5">
    <source>
        <dbReference type="Google" id="ProtNLM"/>
    </source>
</evidence>
<dbReference type="Proteomes" id="UP000248749">
    <property type="component" value="Unassembled WGS sequence"/>
</dbReference>
<dbReference type="Pfam" id="PF01186">
    <property type="entry name" value="Lysyl_oxidase"/>
    <property type="match status" value="1"/>
</dbReference>
<feature type="signal peptide" evidence="2">
    <location>
        <begin position="1"/>
        <end position="29"/>
    </location>
</feature>
<keyword evidence="4" id="KW-1185">Reference proteome</keyword>
<comment type="caution">
    <text evidence="3">The sequence shown here is derived from an EMBL/GenBank/DDBJ whole genome shotgun (WGS) entry which is preliminary data.</text>
</comment>
<evidence type="ECO:0000256" key="2">
    <source>
        <dbReference type="SAM" id="SignalP"/>
    </source>
</evidence>
<evidence type="ECO:0000256" key="1">
    <source>
        <dbReference type="SAM" id="MobiDB-lite"/>
    </source>
</evidence>
<proteinExistence type="predicted"/>
<protein>
    <recommendedName>
        <fullName evidence="5">Lysyl oxidase</fullName>
    </recommendedName>
</protein>
<evidence type="ECO:0000313" key="3">
    <source>
        <dbReference type="EMBL" id="PZG01970.1"/>
    </source>
</evidence>
<accession>A0A2W2DM88</accession>
<dbReference type="AlphaFoldDB" id="A0A2W2DM88"/>
<dbReference type="GO" id="GO:0016641">
    <property type="term" value="F:oxidoreductase activity, acting on the CH-NH2 group of donors, oxygen as acceptor"/>
    <property type="evidence" value="ECO:0007669"/>
    <property type="project" value="InterPro"/>
</dbReference>
<organism evidence="3 4">
    <name type="scientific">Micromonospora deserti</name>
    <dbReference type="NCBI Taxonomy" id="2070366"/>
    <lineage>
        <taxon>Bacteria</taxon>
        <taxon>Bacillati</taxon>
        <taxon>Actinomycetota</taxon>
        <taxon>Actinomycetes</taxon>
        <taxon>Micromonosporales</taxon>
        <taxon>Micromonosporaceae</taxon>
        <taxon>Micromonospora</taxon>
    </lineage>
</organism>
<reference evidence="3 4" key="1">
    <citation type="submission" date="2018-01" db="EMBL/GenBank/DDBJ databases">
        <title>Draft genome sequence of Salinispora sp. 13K206.</title>
        <authorList>
            <person name="Sahin N."/>
            <person name="Saygin H."/>
            <person name="Ay H."/>
        </authorList>
    </citation>
    <scope>NUCLEOTIDE SEQUENCE [LARGE SCALE GENOMIC DNA]</scope>
    <source>
        <strain evidence="3 4">13K206</strain>
    </source>
</reference>
<evidence type="ECO:0000313" key="4">
    <source>
        <dbReference type="Proteomes" id="UP000248749"/>
    </source>
</evidence>
<feature type="chain" id="PRO_5016089507" description="Lysyl oxidase" evidence="2">
    <location>
        <begin position="30"/>
        <end position="482"/>
    </location>
</feature>
<keyword evidence="2" id="KW-0732">Signal</keyword>
<dbReference type="EMBL" id="POUB01000016">
    <property type="protein sequence ID" value="PZG01970.1"/>
    <property type="molecule type" value="Genomic_DNA"/>
</dbReference>
<gene>
    <name evidence="3" type="ORF">C1I99_04560</name>
</gene>
<feature type="region of interest" description="Disordered" evidence="1">
    <location>
        <begin position="234"/>
        <end position="260"/>
    </location>
</feature>
<dbReference type="GO" id="GO:0005507">
    <property type="term" value="F:copper ion binding"/>
    <property type="evidence" value="ECO:0007669"/>
    <property type="project" value="InterPro"/>
</dbReference>
<dbReference type="InterPro" id="IPR001695">
    <property type="entry name" value="Lysyl_oxidase"/>
</dbReference>
<name>A0A2W2DM88_9ACTN</name>
<sequence>MTGKAHRRTALLTATAAIAALLPASAAIAATPEPPLRLVATGAVTVERQEGEAVRLDPGTHVLAGDAPFEVRATRATYAKPIVATQLVHMGGKQRKVTLPPGLLSDFAGFPAFIHLSVTDAAGNLVADRDETFCPNGDAARTRPDAPATSPYPNRCASFAPFALGAVWGIQAGWSVRTAPRWITPLFLHDGTYTAVVSINQPYRDLFGFPPDRWSATVQVTVRTVTAFGVTATPHSHSHASLTPAGQRPTGTLSVPDGPRPDLRPLPAFAIYTPYGLERDYLNFAATVWVAGTSPLVVDGFRRPDQDVMDAYQYFYDTRGRQVGYAPVGTMQWDPRDGHHHWHFTDFAQYRLLNADKSIAVRSGKEAFCLANTDPIDYTLPHANWHPDNTDLHTSCGNASALAVRQALHIGNGDTYHQDLPGQSFDITDLPNGTYYIEIAANPDHTLHEQNTTNNTSHREIIIGGTPGNRTVHVPPHGIVDG</sequence>
<dbReference type="OrthoDB" id="914406at2"/>